<gene>
    <name evidence="2" type="ORF">O0S08_03110</name>
</gene>
<name>A0ABY7H785_9BACT</name>
<protein>
    <submittedName>
        <fullName evidence="2">Uncharacterized protein</fullName>
    </submittedName>
</protein>
<feature type="region of interest" description="Disordered" evidence="1">
    <location>
        <begin position="51"/>
        <end position="71"/>
    </location>
</feature>
<evidence type="ECO:0000313" key="2">
    <source>
        <dbReference type="EMBL" id="WAS95127.1"/>
    </source>
</evidence>
<keyword evidence="3" id="KW-1185">Reference proteome</keyword>
<evidence type="ECO:0000313" key="3">
    <source>
        <dbReference type="Proteomes" id="UP001164459"/>
    </source>
</evidence>
<dbReference type="EMBL" id="CP114040">
    <property type="protein sequence ID" value="WAS95127.1"/>
    <property type="molecule type" value="Genomic_DNA"/>
</dbReference>
<evidence type="ECO:0000256" key="1">
    <source>
        <dbReference type="SAM" id="MobiDB-lite"/>
    </source>
</evidence>
<sequence length="71" mass="7392">MFNFHRNNKGSAGGRPAAPRLPDLEQSVAPLAADEGPLQVRKDGVLHVRTSLRAGDLGGEGTGGTDRSNTP</sequence>
<organism evidence="2 3">
    <name type="scientific">Nannocystis punicea</name>
    <dbReference type="NCBI Taxonomy" id="2995304"/>
    <lineage>
        <taxon>Bacteria</taxon>
        <taxon>Pseudomonadati</taxon>
        <taxon>Myxococcota</taxon>
        <taxon>Polyangia</taxon>
        <taxon>Nannocystales</taxon>
        <taxon>Nannocystaceae</taxon>
        <taxon>Nannocystis</taxon>
    </lineage>
</organism>
<reference evidence="2" key="1">
    <citation type="submission" date="2022-11" db="EMBL/GenBank/DDBJ databases">
        <title>Minimal conservation of predation-associated metabolite biosynthetic gene clusters underscores biosynthetic potential of Myxococcota including descriptions for ten novel species: Archangium lansinium sp. nov., Myxococcus landrumus sp. nov., Nannocystis bai.</title>
        <authorList>
            <person name="Ahearne A."/>
            <person name="Stevens C."/>
            <person name="Dowd S."/>
        </authorList>
    </citation>
    <scope>NUCLEOTIDE SEQUENCE</scope>
    <source>
        <strain evidence="2">Fl3</strain>
    </source>
</reference>
<feature type="region of interest" description="Disordered" evidence="1">
    <location>
        <begin position="1"/>
        <end position="26"/>
    </location>
</feature>
<proteinExistence type="predicted"/>
<dbReference type="Proteomes" id="UP001164459">
    <property type="component" value="Chromosome"/>
</dbReference>
<accession>A0ABY7H785</accession>
<dbReference type="RefSeq" id="WP_269037459.1">
    <property type="nucleotide sequence ID" value="NZ_CP114040.1"/>
</dbReference>